<comment type="caution">
    <text evidence="2">The sequence shown here is derived from an EMBL/GenBank/DDBJ whole genome shotgun (WGS) entry which is preliminary data.</text>
</comment>
<feature type="coiled-coil region" evidence="1">
    <location>
        <begin position="159"/>
        <end position="186"/>
    </location>
</feature>
<dbReference type="EMBL" id="AMZH03013203">
    <property type="protein sequence ID" value="RRT49661.1"/>
    <property type="molecule type" value="Genomic_DNA"/>
</dbReference>
<proteinExistence type="predicted"/>
<organism evidence="2 3">
    <name type="scientific">Ensete ventricosum</name>
    <name type="common">Abyssinian banana</name>
    <name type="synonym">Musa ensete</name>
    <dbReference type="NCBI Taxonomy" id="4639"/>
    <lineage>
        <taxon>Eukaryota</taxon>
        <taxon>Viridiplantae</taxon>
        <taxon>Streptophyta</taxon>
        <taxon>Embryophyta</taxon>
        <taxon>Tracheophyta</taxon>
        <taxon>Spermatophyta</taxon>
        <taxon>Magnoliopsida</taxon>
        <taxon>Liliopsida</taxon>
        <taxon>Zingiberales</taxon>
        <taxon>Musaceae</taxon>
        <taxon>Ensete</taxon>
    </lineage>
</organism>
<evidence type="ECO:0000313" key="2">
    <source>
        <dbReference type="EMBL" id="RRT49661.1"/>
    </source>
</evidence>
<evidence type="ECO:0000313" key="3">
    <source>
        <dbReference type="Proteomes" id="UP000287651"/>
    </source>
</evidence>
<sequence>MDRYGEPWFVITMVRNLMLYRRIDQLSVWFCSEWISLLERFLPRQIAVTRAKRDWELDVISRYRLLVHFFRPVPKEYLHSAELRDIMQFGSSNTAVFFKMRVAGVLHIFQFETKQGEEICVALQTHINDVMLRRYAKARSGTGGSSQGDISQTVRAPGLDLYEKRVQDLSRAAEESQKNADRVSNLHDSALLDKSNLEAALARANIKERFPVDSNHEKELLVVSNKHGKGDLIMGSMKTDSVDTKDIDRKNEQTAAILKKQGAQLIELEALYKEEQ</sequence>
<keyword evidence="1" id="KW-0175">Coiled coil</keyword>
<protein>
    <submittedName>
        <fullName evidence="2">Uncharacterized protein</fullName>
    </submittedName>
</protein>
<feature type="non-terminal residue" evidence="2">
    <location>
        <position position="276"/>
    </location>
</feature>
<gene>
    <name evidence="2" type="ORF">B296_00033897</name>
</gene>
<dbReference type="Gene3D" id="2.30.29.30">
    <property type="entry name" value="Pleckstrin-homology domain (PH domain)/Phosphotyrosine-binding domain (PTB)"/>
    <property type="match status" value="1"/>
</dbReference>
<dbReference type="AlphaFoldDB" id="A0A426YD49"/>
<dbReference type="SUPFAM" id="SSF50729">
    <property type="entry name" value="PH domain-like"/>
    <property type="match status" value="1"/>
</dbReference>
<evidence type="ECO:0000256" key="1">
    <source>
        <dbReference type="SAM" id="Coils"/>
    </source>
</evidence>
<dbReference type="Proteomes" id="UP000287651">
    <property type="component" value="Unassembled WGS sequence"/>
</dbReference>
<reference evidence="2 3" key="1">
    <citation type="journal article" date="2014" name="Agronomy (Basel)">
        <title>A Draft Genome Sequence for Ensete ventricosum, the Drought-Tolerant Tree Against Hunger.</title>
        <authorList>
            <person name="Harrison J."/>
            <person name="Moore K.A."/>
            <person name="Paszkiewicz K."/>
            <person name="Jones T."/>
            <person name="Grant M."/>
            <person name="Ambacheew D."/>
            <person name="Muzemil S."/>
            <person name="Studholme D.J."/>
        </authorList>
    </citation>
    <scope>NUCLEOTIDE SEQUENCE [LARGE SCALE GENOMIC DNA]</scope>
</reference>
<name>A0A426YD49_ENSVE</name>
<dbReference type="InterPro" id="IPR011993">
    <property type="entry name" value="PH-like_dom_sf"/>
</dbReference>
<accession>A0A426YD49</accession>